<organism evidence="1 2">
    <name type="scientific">Shewanella psychropiezotolerans</name>
    <dbReference type="NCBI Taxonomy" id="2593655"/>
    <lineage>
        <taxon>Bacteria</taxon>
        <taxon>Pseudomonadati</taxon>
        <taxon>Pseudomonadota</taxon>
        <taxon>Gammaproteobacteria</taxon>
        <taxon>Alteromonadales</taxon>
        <taxon>Shewanellaceae</taxon>
        <taxon>Shewanella</taxon>
    </lineage>
</organism>
<dbReference type="RefSeq" id="WP_144045568.1">
    <property type="nucleotide sequence ID" value="NZ_CP041614.1"/>
</dbReference>
<protein>
    <recommendedName>
        <fullName evidence="3">Orphan protein</fullName>
    </recommendedName>
</protein>
<evidence type="ECO:0008006" key="3">
    <source>
        <dbReference type="Google" id="ProtNLM"/>
    </source>
</evidence>
<sequence>MPGMNIETFNVNNTLYVENLQVLIEKLLASITLVINRLSSEEMLVESMEVDNDIDFDDSVSLTFGLQHFIELQSFD</sequence>
<name>A0ABX5WVR2_9GAMM</name>
<reference evidence="1 2" key="1">
    <citation type="submission" date="2019-07" db="EMBL/GenBank/DDBJ databases">
        <title>Shewanella sp. YLB-06 whole genomic sequence.</title>
        <authorList>
            <person name="Yu L."/>
        </authorList>
    </citation>
    <scope>NUCLEOTIDE SEQUENCE [LARGE SCALE GENOMIC DNA]</scope>
    <source>
        <strain evidence="1 2">YLB-06</strain>
    </source>
</reference>
<gene>
    <name evidence="1" type="ORF">FM037_08060</name>
</gene>
<proteinExistence type="predicted"/>
<dbReference type="EMBL" id="CP041614">
    <property type="protein sequence ID" value="QDO83187.1"/>
    <property type="molecule type" value="Genomic_DNA"/>
</dbReference>
<accession>A0ABX5WVR2</accession>
<dbReference type="Proteomes" id="UP000315947">
    <property type="component" value="Chromosome"/>
</dbReference>
<evidence type="ECO:0000313" key="2">
    <source>
        <dbReference type="Proteomes" id="UP000315947"/>
    </source>
</evidence>
<keyword evidence="2" id="KW-1185">Reference proteome</keyword>
<evidence type="ECO:0000313" key="1">
    <source>
        <dbReference type="EMBL" id="QDO83187.1"/>
    </source>
</evidence>